<dbReference type="SUPFAM" id="SSF53850">
    <property type="entry name" value="Periplasmic binding protein-like II"/>
    <property type="match status" value="1"/>
</dbReference>
<dbReference type="PANTHER" id="PTHR30126">
    <property type="entry name" value="HTH-TYPE TRANSCRIPTIONAL REGULATOR"/>
    <property type="match status" value="1"/>
</dbReference>
<dbReference type="InterPro" id="IPR000847">
    <property type="entry name" value="LysR_HTH_N"/>
</dbReference>
<dbReference type="PROSITE" id="PS50931">
    <property type="entry name" value="HTH_LYSR"/>
    <property type="match status" value="1"/>
</dbReference>
<dbReference type="InterPro" id="IPR036390">
    <property type="entry name" value="WH_DNA-bd_sf"/>
</dbReference>
<protein>
    <submittedName>
        <fullName evidence="6">LysR family transcriptional regulator</fullName>
    </submittedName>
</protein>
<dbReference type="Proteomes" id="UP001156641">
    <property type="component" value="Unassembled WGS sequence"/>
</dbReference>
<comment type="caution">
    <text evidence="6">The sequence shown here is derived from an EMBL/GenBank/DDBJ whole genome shotgun (WGS) entry which is preliminary data.</text>
</comment>
<proteinExistence type="inferred from homology"/>
<accession>A0ABQ6A896</accession>
<name>A0ABQ6A896_9PROT</name>
<dbReference type="Pfam" id="PF00126">
    <property type="entry name" value="HTH_1"/>
    <property type="match status" value="1"/>
</dbReference>
<dbReference type="InterPro" id="IPR036388">
    <property type="entry name" value="WH-like_DNA-bd_sf"/>
</dbReference>
<keyword evidence="2" id="KW-0805">Transcription regulation</keyword>
<evidence type="ECO:0000256" key="2">
    <source>
        <dbReference type="ARBA" id="ARBA00023015"/>
    </source>
</evidence>
<evidence type="ECO:0000256" key="3">
    <source>
        <dbReference type="ARBA" id="ARBA00023125"/>
    </source>
</evidence>
<dbReference type="Gene3D" id="1.10.10.10">
    <property type="entry name" value="Winged helix-like DNA-binding domain superfamily/Winged helix DNA-binding domain"/>
    <property type="match status" value="1"/>
</dbReference>
<feature type="domain" description="HTH lysR-type" evidence="5">
    <location>
        <begin position="8"/>
        <end position="65"/>
    </location>
</feature>
<dbReference type="Gene3D" id="3.40.190.290">
    <property type="match status" value="1"/>
</dbReference>
<evidence type="ECO:0000256" key="1">
    <source>
        <dbReference type="ARBA" id="ARBA00009437"/>
    </source>
</evidence>
<keyword evidence="3" id="KW-0238">DNA-binding</keyword>
<evidence type="ECO:0000259" key="5">
    <source>
        <dbReference type="PROSITE" id="PS50931"/>
    </source>
</evidence>
<keyword evidence="7" id="KW-1185">Reference proteome</keyword>
<evidence type="ECO:0000313" key="6">
    <source>
        <dbReference type="EMBL" id="GLR67952.1"/>
    </source>
</evidence>
<dbReference type="EMBL" id="BSOS01000073">
    <property type="protein sequence ID" value="GLR67952.1"/>
    <property type="molecule type" value="Genomic_DNA"/>
</dbReference>
<comment type="similarity">
    <text evidence="1">Belongs to the LysR transcriptional regulatory family.</text>
</comment>
<dbReference type="InterPro" id="IPR005119">
    <property type="entry name" value="LysR_subst-bd"/>
</dbReference>
<keyword evidence="4" id="KW-0804">Transcription</keyword>
<sequence>MLGRLSDLDLRLVRVFLAVVEAGGVSAAQIALNVGASTISTQLSTLETRLGFRLCERGRGGFQLTPKGAVFAEMAYGLMSAISDFHQGARSLDKQLVGNLRIGMIGHMPAEQNSRISAAIARFRQRDEAVRMTLLVRSPGELEERLLNGQLDLAIAYFWHRAPSLHFTPLFTERQEAYCSREHPVFSRAGSLEAEDVNRCDWAWRSYPLPDTGLAGLPSHVGATADNMEALAVLIFSGHHLGFLPRHFAAPYVAQGLLAPLNPATLCYDTHFFAVTRPRRQISAVTRAFLDDLLAIPVEGIDAGSGDGKKA</sequence>
<evidence type="ECO:0000256" key="4">
    <source>
        <dbReference type="ARBA" id="ARBA00023163"/>
    </source>
</evidence>
<dbReference type="PANTHER" id="PTHR30126:SF98">
    <property type="entry name" value="HTH-TYPE TRANSCRIPTIONAL ACTIVATOR BAUR"/>
    <property type="match status" value="1"/>
</dbReference>
<organism evidence="6 7">
    <name type="scientific">Acidocella aquatica</name>
    <dbReference type="NCBI Taxonomy" id="1922313"/>
    <lineage>
        <taxon>Bacteria</taxon>
        <taxon>Pseudomonadati</taxon>
        <taxon>Pseudomonadota</taxon>
        <taxon>Alphaproteobacteria</taxon>
        <taxon>Acetobacterales</taxon>
        <taxon>Acidocellaceae</taxon>
        <taxon>Acidocella</taxon>
    </lineage>
</organism>
<gene>
    <name evidence="6" type="ORF">GCM10010909_26330</name>
</gene>
<evidence type="ECO:0000313" key="7">
    <source>
        <dbReference type="Proteomes" id="UP001156641"/>
    </source>
</evidence>
<dbReference type="CDD" id="cd05466">
    <property type="entry name" value="PBP2_LTTR_substrate"/>
    <property type="match status" value="1"/>
</dbReference>
<dbReference type="Pfam" id="PF03466">
    <property type="entry name" value="LysR_substrate"/>
    <property type="match status" value="1"/>
</dbReference>
<dbReference type="SUPFAM" id="SSF46785">
    <property type="entry name" value="Winged helix' DNA-binding domain"/>
    <property type="match status" value="1"/>
</dbReference>
<reference evidence="7" key="1">
    <citation type="journal article" date="2019" name="Int. J. Syst. Evol. Microbiol.">
        <title>The Global Catalogue of Microorganisms (GCM) 10K type strain sequencing project: providing services to taxonomists for standard genome sequencing and annotation.</title>
        <authorList>
            <consortium name="The Broad Institute Genomics Platform"/>
            <consortium name="The Broad Institute Genome Sequencing Center for Infectious Disease"/>
            <person name="Wu L."/>
            <person name="Ma J."/>
        </authorList>
    </citation>
    <scope>NUCLEOTIDE SEQUENCE [LARGE SCALE GENOMIC DNA]</scope>
    <source>
        <strain evidence="7">NBRC 112502</strain>
    </source>
</reference>